<dbReference type="EC" id="6.1.1.17" evidence="10"/>
<keyword evidence="10" id="KW-0862">Zinc</keyword>
<feature type="binding site" evidence="10">
    <location>
        <position position="98"/>
    </location>
    <ligand>
        <name>Zn(2+)</name>
        <dbReference type="ChEBI" id="CHEBI:29105"/>
    </ligand>
</feature>
<evidence type="ECO:0000256" key="5">
    <source>
        <dbReference type="ARBA" id="ARBA00022598"/>
    </source>
</evidence>
<comment type="subcellular location">
    <subcellularLocation>
        <location evidence="1 10">Cytoplasm</location>
    </subcellularLocation>
</comment>
<feature type="short sequence motif" description="'KMSKS' region" evidence="10">
    <location>
        <begin position="238"/>
        <end position="242"/>
    </location>
</feature>
<dbReference type="HAMAP" id="MF_00022">
    <property type="entry name" value="Glu_tRNA_synth_type1"/>
    <property type="match status" value="1"/>
</dbReference>
<dbReference type="GO" id="GO:0004818">
    <property type="term" value="F:glutamate-tRNA ligase activity"/>
    <property type="evidence" value="ECO:0007669"/>
    <property type="project" value="UniProtKB-UniRule"/>
</dbReference>
<evidence type="ECO:0000256" key="10">
    <source>
        <dbReference type="HAMAP-Rule" id="MF_00022"/>
    </source>
</evidence>
<dbReference type="PROSITE" id="PS00178">
    <property type="entry name" value="AA_TRNA_LIGASE_I"/>
    <property type="match status" value="1"/>
</dbReference>
<feature type="domain" description="Aminoacyl-tRNA synthetase class I anticodon-binding" evidence="12">
    <location>
        <begin position="320"/>
        <end position="461"/>
    </location>
</feature>
<dbReference type="EMBL" id="NRJG01000044">
    <property type="protein sequence ID" value="RIY39030.1"/>
    <property type="molecule type" value="Genomic_DNA"/>
</dbReference>
<dbReference type="InterPro" id="IPR045462">
    <property type="entry name" value="aa-tRNA-synth_I_cd-bd"/>
</dbReference>
<feature type="binding site" evidence="10">
    <location>
        <position position="100"/>
    </location>
    <ligand>
        <name>Zn(2+)</name>
        <dbReference type="ChEBI" id="CHEBI:29105"/>
    </ligand>
</feature>
<dbReference type="Pfam" id="PF00749">
    <property type="entry name" value="tRNA-synt_1c"/>
    <property type="match status" value="1"/>
</dbReference>
<dbReference type="InterPro" id="IPR000924">
    <property type="entry name" value="Glu/Gln-tRNA-synth"/>
</dbReference>
<dbReference type="Pfam" id="PF19269">
    <property type="entry name" value="Anticodon_2"/>
    <property type="match status" value="1"/>
</dbReference>
<evidence type="ECO:0000256" key="3">
    <source>
        <dbReference type="ARBA" id="ARBA00011245"/>
    </source>
</evidence>
<dbReference type="SUPFAM" id="SSF52374">
    <property type="entry name" value="Nucleotidylyl transferase"/>
    <property type="match status" value="1"/>
</dbReference>
<protein>
    <recommendedName>
        <fullName evidence="10">Glutamate--tRNA ligase</fullName>
        <ecNumber evidence="10">6.1.1.17</ecNumber>
    </recommendedName>
    <alternativeName>
        <fullName evidence="10">Glutamyl-tRNA synthetase</fullName>
        <shortName evidence="10">GluRS</shortName>
    </alternativeName>
</protein>
<dbReference type="PRINTS" id="PR00987">
    <property type="entry name" value="TRNASYNTHGLU"/>
</dbReference>
<dbReference type="SUPFAM" id="SSF48163">
    <property type="entry name" value="An anticodon-binding domain of class I aminoacyl-tRNA synthetases"/>
    <property type="match status" value="1"/>
</dbReference>
<evidence type="ECO:0000256" key="6">
    <source>
        <dbReference type="ARBA" id="ARBA00022741"/>
    </source>
</evidence>
<comment type="catalytic activity">
    <reaction evidence="10">
        <text>tRNA(Glu) + L-glutamate + ATP = L-glutamyl-tRNA(Glu) + AMP + diphosphate</text>
        <dbReference type="Rhea" id="RHEA:23540"/>
        <dbReference type="Rhea" id="RHEA-COMP:9663"/>
        <dbReference type="Rhea" id="RHEA-COMP:9680"/>
        <dbReference type="ChEBI" id="CHEBI:29985"/>
        <dbReference type="ChEBI" id="CHEBI:30616"/>
        <dbReference type="ChEBI" id="CHEBI:33019"/>
        <dbReference type="ChEBI" id="CHEBI:78442"/>
        <dbReference type="ChEBI" id="CHEBI:78520"/>
        <dbReference type="ChEBI" id="CHEBI:456215"/>
        <dbReference type="EC" id="6.1.1.17"/>
    </reaction>
</comment>
<comment type="function">
    <text evidence="10">Catalyzes the attachment of glutamate to tRNA(Glu) in a two-step reaction: glutamate is first activated by ATP to form Glu-AMP and then transferred to the acceptor end of tRNA(Glu).</text>
</comment>
<comment type="caution">
    <text evidence="13">The sequence shown here is derived from an EMBL/GenBank/DDBJ whole genome shotgun (WGS) entry which is preliminary data.</text>
</comment>
<dbReference type="NCBIfam" id="TIGR00464">
    <property type="entry name" value="gltX_bact"/>
    <property type="match status" value="1"/>
</dbReference>
<feature type="binding site" evidence="10">
    <location>
        <position position="241"/>
    </location>
    <ligand>
        <name>ATP</name>
        <dbReference type="ChEBI" id="CHEBI:30616"/>
    </ligand>
</feature>
<reference evidence="13 14" key="1">
    <citation type="submission" date="2017-08" db="EMBL/GenBank/DDBJ databases">
        <title>Reclassification of Bisgaard taxon 37 and 44.</title>
        <authorList>
            <person name="Christensen H."/>
        </authorList>
    </citation>
    <scope>NUCLEOTIDE SEQUENCE [LARGE SCALE GENOMIC DNA]</scope>
    <source>
        <strain evidence="13 14">111</strain>
    </source>
</reference>
<name>A0A3A1YPZ9_9GAMM</name>
<dbReference type="PANTHER" id="PTHR43311">
    <property type="entry name" value="GLUTAMATE--TRNA LIGASE"/>
    <property type="match status" value="1"/>
</dbReference>
<keyword evidence="14" id="KW-1185">Reference proteome</keyword>
<dbReference type="InterPro" id="IPR014729">
    <property type="entry name" value="Rossmann-like_a/b/a_fold"/>
</dbReference>
<evidence type="ECO:0000259" key="12">
    <source>
        <dbReference type="Pfam" id="PF19269"/>
    </source>
</evidence>
<evidence type="ECO:0000256" key="1">
    <source>
        <dbReference type="ARBA" id="ARBA00004496"/>
    </source>
</evidence>
<keyword evidence="4 10" id="KW-0963">Cytoplasm</keyword>
<feature type="short sequence motif" description="'HIGH' region" evidence="10">
    <location>
        <begin position="9"/>
        <end position="19"/>
    </location>
</feature>
<dbReference type="PANTHER" id="PTHR43311:SF2">
    <property type="entry name" value="GLUTAMATE--TRNA LIGASE, MITOCHONDRIAL-RELATED"/>
    <property type="match status" value="1"/>
</dbReference>
<gene>
    <name evidence="10" type="primary">gltX</name>
    <name evidence="13" type="ORF">CKF58_02900</name>
</gene>
<proteinExistence type="inferred from homology"/>
<evidence type="ECO:0000256" key="4">
    <source>
        <dbReference type="ARBA" id="ARBA00022490"/>
    </source>
</evidence>
<keyword evidence="10" id="KW-0479">Metal-binding</keyword>
<feature type="domain" description="Glutamyl/glutaminyl-tRNA synthetase class Ib catalytic" evidence="11">
    <location>
        <begin position="2"/>
        <end position="306"/>
    </location>
</feature>
<dbReference type="CDD" id="cd00808">
    <property type="entry name" value="GluRS_core"/>
    <property type="match status" value="1"/>
</dbReference>
<dbReference type="GO" id="GO:0008270">
    <property type="term" value="F:zinc ion binding"/>
    <property type="evidence" value="ECO:0007669"/>
    <property type="project" value="UniProtKB-UniRule"/>
</dbReference>
<accession>A0A3A1YPZ9</accession>
<dbReference type="InterPro" id="IPR020751">
    <property type="entry name" value="aa-tRNA-synth_I_codon-bd_sub2"/>
</dbReference>
<comment type="subunit">
    <text evidence="3 10">Monomer.</text>
</comment>
<dbReference type="Proteomes" id="UP000265916">
    <property type="component" value="Unassembled WGS sequence"/>
</dbReference>
<dbReference type="InterPro" id="IPR001412">
    <property type="entry name" value="aa-tRNA-synth_I_CS"/>
</dbReference>
<feature type="binding site" evidence="10">
    <location>
        <position position="125"/>
    </location>
    <ligand>
        <name>Zn(2+)</name>
        <dbReference type="ChEBI" id="CHEBI:29105"/>
    </ligand>
</feature>
<dbReference type="InterPro" id="IPR008925">
    <property type="entry name" value="aa_tRNA-synth_I_cd-bd_sf"/>
</dbReference>
<keyword evidence="9 10" id="KW-0030">Aminoacyl-tRNA synthetase</keyword>
<dbReference type="InterPro" id="IPR020058">
    <property type="entry name" value="Glu/Gln-tRNA-synth_Ib_cat-dom"/>
</dbReference>
<evidence type="ECO:0000313" key="13">
    <source>
        <dbReference type="EMBL" id="RIY39030.1"/>
    </source>
</evidence>
<keyword evidence="7 10" id="KW-0067">ATP-binding</keyword>
<keyword evidence="5 10" id="KW-0436">Ligase</keyword>
<evidence type="ECO:0000256" key="8">
    <source>
        <dbReference type="ARBA" id="ARBA00022917"/>
    </source>
</evidence>
<evidence type="ECO:0000256" key="2">
    <source>
        <dbReference type="ARBA" id="ARBA00007894"/>
    </source>
</evidence>
<dbReference type="FunFam" id="3.40.50.620:FF:000007">
    <property type="entry name" value="Glutamate--tRNA ligase"/>
    <property type="match status" value="1"/>
</dbReference>
<dbReference type="Gene3D" id="1.10.10.350">
    <property type="match status" value="1"/>
</dbReference>
<evidence type="ECO:0000256" key="7">
    <source>
        <dbReference type="ARBA" id="ARBA00022840"/>
    </source>
</evidence>
<keyword evidence="6 10" id="KW-0547">Nucleotide-binding</keyword>
<dbReference type="InterPro" id="IPR033910">
    <property type="entry name" value="GluRS_core"/>
</dbReference>
<feature type="binding site" evidence="10">
    <location>
        <position position="127"/>
    </location>
    <ligand>
        <name>Zn(2+)</name>
        <dbReference type="ChEBI" id="CHEBI:29105"/>
    </ligand>
</feature>
<dbReference type="InterPro" id="IPR049940">
    <property type="entry name" value="GluQ/Sye"/>
</dbReference>
<evidence type="ECO:0000313" key="14">
    <source>
        <dbReference type="Proteomes" id="UP000265916"/>
    </source>
</evidence>
<dbReference type="GO" id="GO:0005524">
    <property type="term" value="F:ATP binding"/>
    <property type="evidence" value="ECO:0007669"/>
    <property type="project" value="UniProtKB-UniRule"/>
</dbReference>
<comment type="similarity">
    <text evidence="2 10">Belongs to the class-I aminoacyl-tRNA synthetase family. Glutamate--tRNA ligase type 1 subfamily.</text>
</comment>
<dbReference type="Gene3D" id="3.40.50.620">
    <property type="entry name" value="HUPs"/>
    <property type="match status" value="1"/>
</dbReference>
<dbReference type="OrthoDB" id="9807503at2"/>
<organism evidence="13 14">
    <name type="scientific">Psittacicella hinzii</name>
    <dbReference type="NCBI Taxonomy" id="2028575"/>
    <lineage>
        <taxon>Bacteria</taxon>
        <taxon>Pseudomonadati</taxon>
        <taxon>Pseudomonadota</taxon>
        <taxon>Gammaproteobacteria</taxon>
        <taxon>Pasteurellales</taxon>
        <taxon>Psittacicellaceae</taxon>
        <taxon>Psittacicella</taxon>
    </lineage>
</organism>
<dbReference type="AlphaFoldDB" id="A0A3A1YPZ9"/>
<sequence>MKIKTRFAPSPTGFLHIGGARTSLYSWLYARHHHGEFVLRVEDTDFERNSEEATAAIIEAMEWLGMGYDEGPYYQSQRMDRYKEVIDQMLEQGTAYRCYCSKEQLQADREAQEANKEKPKYVGRCRHLGAHEQDPSKPHCIRFKNPETGVVTFEDAIRGSISFNNEELDDFIIARTDGTPTYNFCVVVDDWDMEITHVIRGEDHINNTPRQINVLRALGAPVPTYAHVSMINGQDGKKLSKRHGAVNVMQFKEDGYLPEAIVNYIARLGWGHGDQEIFSREELVKFFEITNVSKNPSSFDYAKLNWVNQHYMRELSPADLATKVKAFVDYDVESNALAPFAQVLQLYVERCHTLKELAEQVKYIYQPVTELEEAAAKKHLKSVEVLQALKANLAEIPASEFNAQAVHQVMQDTATALELGMGKVGMPLRVAVTGVGQSPSIDAICAFVGQEQVLARLDNAIAWINNQAAQ</sequence>
<dbReference type="GO" id="GO:0005829">
    <property type="term" value="C:cytosol"/>
    <property type="evidence" value="ECO:0007669"/>
    <property type="project" value="TreeGrafter"/>
</dbReference>
<comment type="cofactor">
    <cofactor evidence="10">
        <name>Zn(2+)</name>
        <dbReference type="ChEBI" id="CHEBI:29105"/>
    </cofactor>
    <text evidence="10">Binds 1 zinc ion per subunit.</text>
</comment>
<dbReference type="InterPro" id="IPR004527">
    <property type="entry name" value="Glu-tRNA-ligase_bac/mito"/>
</dbReference>
<evidence type="ECO:0000259" key="11">
    <source>
        <dbReference type="Pfam" id="PF00749"/>
    </source>
</evidence>
<evidence type="ECO:0000256" key="9">
    <source>
        <dbReference type="ARBA" id="ARBA00023146"/>
    </source>
</evidence>
<dbReference type="GO" id="GO:0000049">
    <property type="term" value="F:tRNA binding"/>
    <property type="evidence" value="ECO:0007669"/>
    <property type="project" value="InterPro"/>
</dbReference>
<keyword evidence="8 10" id="KW-0648">Protein biosynthesis</keyword>
<dbReference type="RefSeq" id="WP_119530764.1">
    <property type="nucleotide sequence ID" value="NZ_JBHSSP010000039.1"/>
</dbReference>
<dbReference type="GO" id="GO:0006424">
    <property type="term" value="P:glutamyl-tRNA aminoacylation"/>
    <property type="evidence" value="ECO:0007669"/>
    <property type="project" value="UniProtKB-UniRule"/>
</dbReference>